<feature type="domain" description="At2g23090-like zinc-binding" evidence="3">
    <location>
        <begin position="40"/>
        <end position="75"/>
    </location>
</feature>
<evidence type="ECO:0000259" key="3">
    <source>
        <dbReference type="Pfam" id="PF12907"/>
    </source>
</evidence>
<dbReference type="InterPro" id="IPR007513">
    <property type="entry name" value="SERF-like_N"/>
</dbReference>
<dbReference type="Pfam" id="PF12907">
    <property type="entry name" value="zf-met2"/>
    <property type="match status" value="1"/>
</dbReference>
<evidence type="ECO:0000259" key="2">
    <source>
        <dbReference type="Pfam" id="PF04419"/>
    </source>
</evidence>
<feature type="domain" description="Small EDRK-rich factor-like N-terminal" evidence="2">
    <location>
        <begin position="1"/>
        <end position="36"/>
    </location>
</feature>
<evidence type="ECO:0000256" key="1">
    <source>
        <dbReference type="SAM" id="MobiDB-lite"/>
    </source>
</evidence>
<proteinExistence type="predicted"/>
<feature type="compositionally biased region" description="Basic and acidic residues" evidence="1">
    <location>
        <begin position="1"/>
        <end position="13"/>
    </location>
</feature>
<dbReference type="VEuPathDB" id="CryptoDB:Cvel_7669"/>
<dbReference type="SUPFAM" id="SSF118359">
    <property type="entry name" value="Expressed protein At2g23090/F21P24.15"/>
    <property type="match status" value="1"/>
</dbReference>
<dbReference type="PANTHER" id="PTHR33788">
    <property type="entry name" value="OS07G0114300 PROTEIN"/>
    <property type="match status" value="1"/>
</dbReference>
<evidence type="ECO:0000313" key="4">
    <source>
        <dbReference type="EMBL" id="CEM45840.1"/>
    </source>
</evidence>
<feature type="region of interest" description="Disordered" evidence="1">
    <location>
        <begin position="1"/>
        <end position="28"/>
    </location>
</feature>
<dbReference type="Gene3D" id="4.10.1050.10">
    <property type="entry name" value="At2g23090-like"/>
    <property type="match status" value="1"/>
</dbReference>
<organism evidence="4">
    <name type="scientific">Chromera velia CCMP2878</name>
    <dbReference type="NCBI Taxonomy" id="1169474"/>
    <lineage>
        <taxon>Eukaryota</taxon>
        <taxon>Sar</taxon>
        <taxon>Alveolata</taxon>
        <taxon>Colpodellida</taxon>
        <taxon>Chromeraceae</taxon>
        <taxon>Chromera</taxon>
    </lineage>
</organism>
<dbReference type="PANTHER" id="PTHR33788:SF1">
    <property type="entry name" value="ZINC-BINDING PROTEIN"/>
    <property type="match status" value="1"/>
</dbReference>
<accession>A0A0G4HNR5</accession>
<dbReference type="InterPro" id="IPR026939">
    <property type="entry name" value="ZNF706/At2g23090_sf"/>
</dbReference>
<dbReference type="Pfam" id="PF04419">
    <property type="entry name" value="SERF-like_N"/>
    <property type="match status" value="1"/>
</dbReference>
<dbReference type="InterPro" id="IPR039438">
    <property type="entry name" value="At2g23090-like_Znf"/>
</dbReference>
<protein>
    <submittedName>
        <fullName evidence="4">Uncharacterized protein</fullName>
    </submittedName>
</protein>
<sequence length="78" mass="8671">MTRGDQRDRDRARAQARAKASTKGGASQIEANNKAMTVLCSQCRQPFMCTVNNKVLEQHVSAKHPKHTVKDCFPDKAT</sequence>
<name>A0A0G4HNR5_9ALVE</name>
<reference evidence="4" key="1">
    <citation type="submission" date="2014-11" db="EMBL/GenBank/DDBJ databases">
        <authorList>
            <person name="Otto D Thomas"/>
            <person name="Naeem Raeece"/>
        </authorList>
    </citation>
    <scope>NUCLEOTIDE SEQUENCE</scope>
</reference>
<dbReference type="EMBL" id="CDMZ01003296">
    <property type="protein sequence ID" value="CEM45840.1"/>
    <property type="molecule type" value="Genomic_DNA"/>
</dbReference>
<dbReference type="AlphaFoldDB" id="A0A0G4HNR5"/>
<gene>
    <name evidence="4" type="ORF">Cvel_7669</name>
</gene>
<dbReference type="InterPro" id="IPR039713">
    <property type="entry name" value="At2g23090-like"/>
</dbReference>